<reference evidence="3" key="1">
    <citation type="journal article" date="2018" name="Nat. Plants">
        <title>Whole-genome landscape of Medicago truncatula symbiotic genes.</title>
        <authorList>
            <person name="Pecrix Y."/>
            <person name="Staton S.E."/>
            <person name="Sallet E."/>
            <person name="Lelandais-Briere C."/>
            <person name="Moreau S."/>
            <person name="Carrere S."/>
            <person name="Blein T."/>
            <person name="Jardinaud M.F."/>
            <person name="Latrasse D."/>
            <person name="Zouine M."/>
            <person name="Zahm M."/>
            <person name="Kreplak J."/>
            <person name="Mayjonade B."/>
            <person name="Satge C."/>
            <person name="Perez M."/>
            <person name="Cauet S."/>
            <person name="Marande W."/>
            <person name="Chantry-Darmon C."/>
            <person name="Lopez-Roques C."/>
            <person name="Bouchez O."/>
            <person name="Berard A."/>
            <person name="Debelle F."/>
            <person name="Munos S."/>
            <person name="Bendahmane A."/>
            <person name="Berges H."/>
            <person name="Niebel A."/>
            <person name="Buitink J."/>
            <person name="Frugier F."/>
            <person name="Benhamed M."/>
            <person name="Crespi M."/>
            <person name="Gouzy J."/>
            <person name="Gamas P."/>
        </authorList>
    </citation>
    <scope>NUCLEOTIDE SEQUENCE [LARGE SCALE GENOMIC DNA]</scope>
    <source>
        <strain evidence="3">cv. Jemalong A17</strain>
    </source>
</reference>
<name>A0A396HH67_MEDTR</name>
<accession>A0A396HH67</accession>
<proteinExistence type="predicted"/>
<dbReference type="Gramene" id="rna37290">
    <property type="protein sequence ID" value="RHN52596.1"/>
    <property type="gene ID" value="gene37290"/>
</dbReference>
<dbReference type="Proteomes" id="UP000265566">
    <property type="component" value="Chromosome 6"/>
</dbReference>
<keyword evidence="1" id="KW-0175">Coiled coil</keyword>
<comment type="caution">
    <text evidence="2">The sequence shown here is derived from an EMBL/GenBank/DDBJ whole genome shotgun (WGS) entry which is preliminary data.</text>
</comment>
<sequence>MVNHNTQSETDMRAFYASLKPSDTTSQSHAVTLKSSENTKKSLHILQDLFSKDFSLLIHPGRSIQMKESLRYLLNLPQNEGFCLTTKSEIRKLLQCFERWSLEYHNASGLSAAAETELSKASEVMNDLDTNVQEFRNIEKEETCLSNKLVCLQEEKRMLEEKIKTLDADIKVSTKRRDMFCKRKMELYQKGREVKAKRDDLMINVPRLKTEQDLAGKTRDNIEAEWSKLREQFIRSTGIKELI</sequence>
<organism evidence="2 3">
    <name type="scientific">Medicago truncatula</name>
    <name type="common">Barrel medic</name>
    <name type="synonym">Medicago tribuloides</name>
    <dbReference type="NCBI Taxonomy" id="3880"/>
    <lineage>
        <taxon>Eukaryota</taxon>
        <taxon>Viridiplantae</taxon>
        <taxon>Streptophyta</taxon>
        <taxon>Embryophyta</taxon>
        <taxon>Tracheophyta</taxon>
        <taxon>Spermatophyta</taxon>
        <taxon>Magnoliopsida</taxon>
        <taxon>eudicotyledons</taxon>
        <taxon>Gunneridae</taxon>
        <taxon>Pentapetalae</taxon>
        <taxon>rosids</taxon>
        <taxon>fabids</taxon>
        <taxon>Fabales</taxon>
        <taxon>Fabaceae</taxon>
        <taxon>Papilionoideae</taxon>
        <taxon>50 kb inversion clade</taxon>
        <taxon>NPAAA clade</taxon>
        <taxon>Hologalegina</taxon>
        <taxon>IRL clade</taxon>
        <taxon>Trifolieae</taxon>
        <taxon>Medicago</taxon>
    </lineage>
</organism>
<dbReference type="EMBL" id="PSQE01000006">
    <property type="protein sequence ID" value="RHN52596.1"/>
    <property type="molecule type" value="Genomic_DNA"/>
</dbReference>
<protein>
    <submittedName>
        <fullName evidence="2">Uncharacterized protein</fullName>
    </submittedName>
</protein>
<evidence type="ECO:0000256" key="1">
    <source>
        <dbReference type="SAM" id="Coils"/>
    </source>
</evidence>
<dbReference type="OMA" id="ERWSLEY"/>
<dbReference type="AlphaFoldDB" id="A0A396HH67"/>
<evidence type="ECO:0000313" key="2">
    <source>
        <dbReference type="EMBL" id="RHN52596.1"/>
    </source>
</evidence>
<gene>
    <name evidence="2" type="ORF">MtrunA17_Chr6g0482261</name>
</gene>
<feature type="coiled-coil region" evidence="1">
    <location>
        <begin position="142"/>
        <end position="176"/>
    </location>
</feature>
<evidence type="ECO:0000313" key="3">
    <source>
        <dbReference type="Proteomes" id="UP000265566"/>
    </source>
</evidence>